<dbReference type="EMBL" id="FRAC01000025">
    <property type="protein sequence ID" value="SHL17169.1"/>
    <property type="molecule type" value="Genomic_DNA"/>
</dbReference>
<dbReference type="Gene3D" id="3.90.1570.50">
    <property type="match status" value="1"/>
</dbReference>
<gene>
    <name evidence="2" type="ORF">SAMN02745136_04252</name>
</gene>
<reference evidence="2 3" key="1">
    <citation type="submission" date="2016-11" db="EMBL/GenBank/DDBJ databases">
        <authorList>
            <person name="Jaros S."/>
            <person name="Januszkiewicz K."/>
            <person name="Wedrychowicz H."/>
        </authorList>
    </citation>
    <scope>NUCLEOTIDE SEQUENCE [LARGE SCALE GENOMIC DNA]</scope>
    <source>
        <strain evidence="2 3">DSM 15929</strain>
    </source>
</reference>
<organism evidence="2 3">
    <name type="scientific">Anaerocolumna jejuensis DSM 15929</name>
    <dbReference type="NCBI Taxonomy" id="1121322"/>
    <lineage>
        <taxon>Bacteria</taxon>
        <taxon>Bacillati</taxon>
        <taxon>Bacillota</taxon>
        <taxon>Clostridia</taxon>
        <taxon>Lachnospirales</taxon>
        <taxon>Lachnospiraceae</taxon>
        <taxon>Anaerocolumna</taxon>
    </lineage>
</organism>
<evidence type="ECO:0000313" key="3">
    <source>
        <dbReference type="Proteomes" id="UP000184386"/>
    </source>
</evidence>
<dbReference type="SUPFAM" id="SSF52540">
    <property type="entry name" value="P-loop containing nucleoside triphosphate hydrolases"/>
    <property type="match status" value="2"/>
</dbReference>
<dbReference type="RefSeq" id="WP_330392658.1">
    <property type="nucleotide sequence ID" value="NZ_FRAC01000025.1"/>
</dbReference>
<dbReference type="InterPro" id="IPR027417">
    <property type="entry name" value="P-loop_NTPase"/>
</dbReference>
<dbReference type="Pfam" id="PF04313">
    <property type="entry name" value="HSDR_N"/>
    <property type="match status" value="1"/>
</dbReference>
<evidence type="ECO:0000259" key="1">
    <source>
        <dbReference type="PROSITE" id="PS51192"/>
    </source>
</evidence>
<dbReference type="InterPro" id="IPR055180">
    <property type="entry name" value="HsdR_RecA-like_helicase_dom_2"/>
</dbReference>
<sequence length="1197" mass="137476">MLLTNTRENGLESLIVKWLVEKNDFEQGENIDYNREYAIDETRLLRFLQETQPDEMEKLGVFKTDIKKKQFLDRLQGELAKRGIIDVLRNGIKVYPADLIMFYLTPSENNTKAKEMFEKNIFSVTRQLMYSLDASRLALDLCVFINGLPVITFELKNQLTKQNVDDAVEQYKIDRDARELLFQFKRCMVHFAVDDARIKFCTKLDGKISWFLPFDKGFNFGTGNPPNPDGIMTDYLWKDILTKIKLSRIIESYAQVVEEVDPETKKKSIKQVFPRYHQLDVVEKLLIDVHTNGIGKRYLIQHSAGSGKSNSIAWLAHQLIGLEKNGHPLIDSVLVVTDRKILDKQIRDTIKQFMQVQNTVAWAEHSEDLRKAITAGKRIIVTTIEKFPYVVPELGPEHKENNFAVIIDEAHSGQNGHNSAQMNLALSGLASEEDMDNEDKINAMMEGRKLLNNASYFAFTATPKNKTLETFGTPFEDGGVIKHCPFHVYTMKQAIQEGFILDVLKYYTPIDSFYKLMKTVNDDPMFDKKRAQKKLRSFVESNSYTILQKAEMMVEHFHEQVISKGKIGGKARAMVVTASIPRCVEYYYAINKCLVDRNSPFKVIVAFSGEHKYQGQEPALTSATLNGFPDAKIPSAFKKDPYRILLVADMFQTGFDEPLLHTMYVDKMLYDIKAVQTLSRLNRSHPQKHDTFVLDFANKASVIEESFSHYYRTTILSGETDPNKLYDIIATMEEYQVYSDKYVARLVELYLNGAERDQLDPILDASSAIYKELDTEDQIKFKSSAKSFVRTYGFLGAILPYGNSDWERLSIFLNLLIPKLPSPREDDLSQGILDTIDLDSYRLEAREAISIKLEDEDSEVPPVPSGKIGHIVNPELDLLSLILTDFNDMFGNINWNDADNIRRQILEIPDMVSKDERYQNAMKNSDRQNARMESERALQQVIFSIMADNMELFKQFQDNPSFKKWLSDMVFNLTYDENGKSKVMNYPKDIVPVSMVAEEHDLYKSGLSEKDAIAKIQGYGFSIENAKKVLETLENNKELFDKKLFCIEESTEFPHFPEGTIGLMVPIQKKYYCINLGKKAIELIVLLINKFSPLGLVSDVIDYVSKFGFQIEPEEACIYGYLKLLKGNKNEIPIVELIDYIKNRNDKICSEVNTLCKFSEEGACKLDEVRINQVLDMLQKHNVIKRYSSWIEIEQNI</sequence>
<feature type="domain" description="Helicase ATP-binding" evidence="1">
    <location>
        <begin position="289"/>
        <end position="481"/>
    </location>
</feature>
<dbReference type="PANTHER" id="PTHR42927:SF1">
    <property type="entry name" value="HELICASE SUPERFAMILY 1 AND 2 DOMAIN-CONTAINING PROTEIN"/>
    <property type="match status" value="1"/>
</dbReference>
<accession>A0A1M6YGP3</accession>
<dbReference type="GO" id="GO:0003677">
    <property type="term" value="F:DNA binding"/>
    <property type="evidence" value="ECO:0007669"/>
    <property type="project" value="UniProtKB-KW"/>
</dbReference>
<dbReference type="Pfam" id="PF22679">
    <property type="entry name" value="T1R_D3-like"/>
    <property type="match status" value="1"/>
</dbReference>
<dbReference type="InterPro" id="IPR007409">
    <property type="entry name" value="Restrct_endonuc_type1_HsdR_N"/>
</dbReference>
<dbReference type="STRING" id="1121322.SAMN02745136_04252"/>
<dbReference type="Gene3D" id="3.40.50.300">
    <property type="entry name" value="P-loop containing nucleotide triphosphate hydrolases"/>
    <property type="match status" value="3"/>
</dbReference>
<proteinExistence type="predicted"/>
<dbReference type="InterPro" id="IPR014001">
    <property type="entry name" value="Helicase_ATP-bd"/>
</dbReference>
<dbReference type="Proteomes" id="UP000184386">
    <property type="component" value="Unassembled WGS sequence"/>
</dbReference>
<name>A0A1M6YGP3_9FIRM</name>
<dbReference type="SMART" id="SM00487">
    <property type="entry name" value="DEXDc"/>
    <property type="match status" value="1"/>
</dbReference>
<keyword evidence="3" id="KW-1185">Reference proteome</keyword>
<dbReference type="GO" id="GO:0009035">
    <property type="term" value="F:type I site-specific deoxyribonuclease activity"/>
    <property type="evidence" value="ECO:0007669"/>
    <property type="project" value="UniProtKB-EC"/>
</dbReference>
<dbReference type="InterPro" id="IPR040980">
    <property type="entry name" value="SWI2_SNF2"/>
</dbReference>
<dbReference type="AlphaFoldDB" id="A0A1M6YGP3"/>
<dbReference type="GO" id="GO:0009307">
    <property type="term" value="P:DNA restriction-modification system"/>
    <property type="evidence" value="ECO:0007669"/>
    <property type="project" value="UniProtKB-KW"/>
</dbReference>
<dbReference type="PANTHER" id="PTHR42927">
    <property type="entry name" value="HELICASE SUPERFAMILY 1 AND 2 DOMAIN-CONTAINING PROTEIN"/>
    <property type="match status" value="1"/>
</dbReference>
<evidence type="ECO:0000313" key="2">
    <source>
        <dbReference type="EMBL" id="SHL17169.1"/>
    </source>
</evidence>
<dbReference type="GO" id="GO:0005524">
    <property type="term" value="F:ATP binding"/>
    <property type="evidence" value="ECO:0007669"/>
    <property type="project" value="UniProtKB-KW"/>
</dbReference>
<protein>
    <submittedName>
        <fullName evidence="2">Type I restriction enzyme, R subunit</fullName>
    </submittedName>
</protein>
<dbReference type="PROSITE" id="PS51192">
    <property type="entry name" value="HELICASE_ATP_BIND_1"/>
    <property type="match status" value="1"/>
</dbReference>
<dbReference type="Pfam" id="PF18766">
    <property type="entry name" value="SWI2_SNF2"/>
    <property type="match status" value="1"/>
</dbReference>